<dbReference type="InterPro" id="IPR029068">
    <property type="entry name" value="Glyas_Bleomycin-R_OHBP_Dase"/>
</dbReference>
<evidence type="ECO:0000256" key="1">
    <source>
        <dbReference type="HAMAP-Rule" id="MF_02238"/>
    </source>
</evidence>
<dbReference type="InterPro" id="IPR013022">
    <property type="entry name" value="Xyl_isomerase-like_TIM-brl"/>
</dbReference>
<comment type="caution">
    <text evidence="3">The sequence shown here is derived from an EMBL/GenBank/DDBJ whole genome shotgun (WGS) entry which is preliminary data.</text>
</comment>
<dbReference type="Pfam" id="PF01261">
    <property type="entry name" value="AP_endonuc_2"/>
    <property type="match status" value="1"/>
</dbReference>
<feature type="binding site" evidence="1">
    <location>
        <position position="436"/>
    </location>
    <ligand>
        <name>Mg(2+)</name>
        <dbReference type="ChEBI" id="CHEBI:18420"/>
    </ligand>
</feature>
<accession>A0A7W4IF77</accession>
<dbReference type="HAMAP" id="MF_02238">
    <property type="entry name" value="DSD"/>
    <property type="match status" value="1"/>
</dbReference>
<feature type="binding site" evidence="1">
    <location>
        <position position="191"/>
    </location>
    <ligand>
        <name>a divalent metal cation</name>
        <dbReference type="ChEBI" id="CHEBI:60240"/>
        <note>catalytic</note>
    </ligand>
</feature>
<dbReference type="AlphaFoldDB" id="A0A7W4IF77"/>
<comment type="function">
    <text evidence="1">Catalyzes the conversion of 3-dehydroshikimate to protocatechuate (3,4-dihydroxybenzoate), a common intermediate of quinate and shikimate degradation pathways.</text>
</comment>
<dbReference type="GO" id="GO:0046872">
    <property type="term" value="F:metal ion binding"/>
    <property type="evidence" value="ECO:0007669"/>
    <property type="project" value="UniProtKB-UniRule"/>
</dbReference>
<dbReference type="InterPro" id="IPR043700">
    <property type="entry name" value="DSD"/>
</dbReference>
<comment type="pathway">
    <text evidence="1">Aromatic compound metabolism; 3,4-dihydroxybenzoate biosynthesis.</text>
</comment>
<dbReference type="PANTHER" id="PTHR12110">
    <property type="entry name" value="HYDROXYPYRUVATE ISOMERASE"/>
    <property type="match status" value="1"/>
</dbReference>
<dbReference type="InterPro" id="IPR050312">
    <property type="entry name" value="IolE/XylAMocC-like"/>
</dbReference>
<dbReference type="GO" id="GO:0016853">
    <property type="term" value="F:isomerase activity"/>
    <property type="evidence" value="ECO:0007669"/>
    <property type="project" value="UniProtKB-KW"/>
</dbReference>
<dbReference type="GO" id="GO:0046565">
    <property type="term" value="F:3-dehydroshikimate dehydratase activity"/>
    <property type="evidence" value="ECO:0007669"/>
    <property type="project" value="UniProtKB-UniRule"/>
</dbReference>
<dbReference type="InterPro" id="IPR036237">
    <property type="entry name" value="Xyl_isomerase-like_sf"/>
</dbReference>
<feature type="binding site" evidence="1">
    <location>
        <position position="165"/>
    </location>
    <ligand>
        <name>a divalent metal cation</name>
        <dbReference type="ChEBI" id="CHEBI:60240"/>
        <note>catalytic</note>
    </ligand>
</feature>
<dbReference type="EC" id="4.2.1.118" evidence="1"/>
<dbReference type="EMBL" id="JABEQJ010000023">
    <property type="protein sequence ID" value="MBB2161642.1"/>
    <property type="molecule type" value="Genomic_DNA"/>
</dbReference>
<dbReference type="Proteomes" id="UP000589085">
    <property type="component" value="Unassembled WGS sequence"/>
</dbReference>
<dbReference type="RefSeq" id="WP_182998473.1">
    <property type="nucleotide sequence ID" value="NZ_JABEQJ010000023.1"/>
</dbReference>
<dbReference type="PANTHER" id="PTHR12110:SF21">
    <property type="entry name" value="XYLOSE ISOMERASE-LIKE TIM BARREL DOMAIN-CONTAINING PROTEIN"/>
    <property type="match status" value="1"/>
</dbReference>
<dbReference type="PROSITE" id="PS51819">
    <property type="entry name" value="VOC"/>
    <property type="match status" value="2"/>
</dbReference>
<proteinExistence type="inferred from homology"/>
<dbReference type="SUPFAM" id="SSF54593">
    <property type="entry name" value="Glyoxalase/Bleomycin resistance protein/Dihydroxybiphenyl dioxygenase"/>
    <property type="match status" value="1"/>
</dbReference>
<feature type="binding site" evidence="1">
    <location>
        <position position="239"/>
    </location>
    <ligand>
        <name>a divalent metal cation</name>
        <dbReference type="ChEBI" id="CHEBI:60240"/>
        <note>catalytic</note>
    </ligand>
</feature>
<evidence type="ECO:0000313" key="3">
    <source>
        <dbReference type="EMBL" id="MBB2161642.1"/>
    </source>
</evidence>
<protein>
    <recommendedName>
        <fullName evidence="1">3-dehydroshikimate dehydratase</fullName>
        <shortName evidence="1">DSD</shortName>
        <ecNumber evidence="1">4.2.1.118</ecNumber>
    </recommendedName>
</protein>
<feature type="binding site" evidence="1">
    <location>
        <position position="514"/>
    </location>
    <ligand>
        <name>Mg(2+)</name>
        <dbReference type="ChEBI" id="CHEBI:18420"/>
    </ligand>
</feature>
<evidence type="ECO:0000259" key="2">
    <source>
        <dbReference type="PROSITE" id="PS51819"/>
    </source>
</evidence>
<sequence length="629" mass="69135">MLDSIATVSLGGTLREKLEAIAEAGFEAAEIFENDFVASDLSAVDLRLLMADLGLRNVVYQPFRDFEGLAGAERVRAFDRAQRKFDLMQAMGTDLLLVCSSTLEDASGEHGRIVADFRELGERAADRGLRVAYEALAWGRHVNDHRVVADIVRQVALPSVGIVLDSFHSLSRNIPVSSLEELDPRSIFLVQMADAPVMDMDLLQWSRHFRCMPLQGGLPVAEWVAALMRIGYQGPLSLEIFNDRFRTGFSKTIAVDGRRSLIALRDDAARLAGAPPILPPRSAAALEFVEFSAVQDDEGALAGMLQAIGLRKVGRHRQRAVELWQGAGNTHVVINRESQSMAGSFGLMHGQGICAVGVRVPNRADAALRGKALGMSILEDLADDLSRQAIPAVRGVGGSLVYLLDDEALDGLWQREFDLEAVDPSPVTEPILGFDHLASIVRYDEFLSWLLYWTTLFDLRACQEIDLIDPGGVVQSQALENHDGSLRLTLNGALGARTLASRFERNFLGSGYQHLALRTNDIFASAGQMKRAGLPTLSIGRNYYDDLQARFGLDDAFVARLAAYNILYDRDAAGGEFFQIFSRAIDRVFFFEIVQRKNSYNGYGAANTQVRLTAQRRAGDASNTDWLPG</sequence>
<keyword evidence="3" id="KW-0413">Isomerase</keyword>
<gene>
    <name evidence="3" type="ORF">HLH48_15935</name>
</gene>
<comment type="similarity">
    <text evidence="1">Belongs to the bacterial two-domain DSD family.</text>
</comment>
<feature type="domain" description="VOC" evidence="2">
    <location>
        <begin position="433"/>
        <end position="583"/>
    </location>
</feature>
<dbReference type="Gene3D" id="3.20.20.150">
    <property type="entry name" value="Divalent-metal-dependent TIM barrel enzymes"/>
    <property type="match status" value="1"/>
</dbReference>
<dbReference type="GO" id="GO:0046279">
    <property type="term" value="P:3,4-dihydroxybenzoate biosynthetic process"/>
    <property type="evidence" value="ECO:0007669"/>
    <property type="project" value="UniProtKB-UniRule"/>
</dbReference>
<reference evidence="3 4" key="1">
    <citation type="submission" date="2020-04" db="EMBL/GenBank/DDBJ databases">
        <title>Description of novel Gluconacetobacter.</title>
        <authorList>
            <person name="Sombolestani A."/>
        </authorList>
    </citation>
    <scope>NUCLEOTIDE SEQUENCE [LARGE SCALE GENOMIC DNA]</scope>
    <source>
        <strain evidence="3 4">LMG 19747</strain>
    </source>
</reference>
<dbReference type="UniPathway" id="UPA00088"/>
<keyword evidence="1" id="KW-0479">Metal-binding</keyword>
<evidence type="ECO:0000313" key="4">
    <source>
        <dbReference type="Proteomes" id="UP000589085"/>
    </source>
</evidence>
<feature type="binding site" evidence="1">
    <location>
        <position position="134"/>
    </location>
    <ligand>
        <name>a divalent metal cation</name>
        <dbReference type="ChEBI" id="CHEBI:60240"/>
        <note>catalytic</note>
    </ligand>
</feature>
<dbReference type="SUPFAM" id="SSF51658">
    <property type="entry name" value="Xylose isomerase-like"/>
    <property type="match status" value="1"/>
</dbReference>
<dbReference type="Gene3D" id="3.10.180.10">
    <property type="entry name" value="2,3-Dihydroxybiphenyl 1,2-Dioxygenase, domain 1"/>
    <property type="match status" value="2"/>
</dbReference>
<dbReference type="Pfam" id="PF14696">
    <property type="entry name" value="Glyoxalase_5"/>
    <property type="match status" value="1"/>
</dbReference>
<organism evidence="3 4">
    <name type="scientific">Gluconacetobacter sacchari</name>
    <dbReference type="NCBI Taxonomy" id="92759"/>
    <lineage>
        <taxon>Bacteria</taxon>
        <taxon>Pseudomonadati</taxon>
        <taxon>Pseudomonadota</taxon>
        <taxon>Alphaproteobacteria</taxon>
        <taxon>Acetobacterales</taxon>
        <taxon>Acetobacteraceae</taxon>
        <taxon>Gluconacetobacter</taxon>
    </lineage>
</organism>
<name>A0A7W4IF77_9PROT</name>
<keyword evidence="1" id="KW-0456">Lyase</keyword>
<dbReference type="InterPro" id="IPR037523">
    <property type="entry name" value="VOC_core"/>
</dbReference>
<keyword evidence="3" id="KW-0670">Pyruvate</keyword>
<feature type="binding site" evidence="1">
    <location>
        <position position="592"/>
    </location>
    <ligand>
        <name>Mg(2+)</name>
        <dbReference type="ChEBI" id="CHEBI:18420"/>
    </ligand>
</feature>
<comment type="cofactor">
    <cofactor evidence="1">
        <name>a divalent metal cation</name>
        <dbReference type="ChEBI" id="CHEBI:60240"/>
    </cofactor>
</comment>
<feature type="domain" description="VOC" evidence="2">
    <location>
        <begin position="285"/>
        <end position="406"/>
    </location>
</feature>
<comment type="catalytic activity">
    <reaction evidence="1">
        <text>3-dehydroshikimate = 3,4-dihydroxybenzoate + H2O</text>
        <dbReference type="Rhea" id="RHEA:24848"/>
        <dbReference type="ChEBI" id="CHEBI:15377"/>
        <dbReference type="ChEBI" id="CHEBI:16630"/>
        <dbReference type="ChEBI" id="CHEBI:36241"/>
        <dbReference type="EC" id="4.2.1.118"/>
    </reaction>
</comment>